<dbReference type="AlphaFoldDB" id="X1EYZ0"/>
<evidence type="ECO:0000313" key="1">
    <source>
        <dbReference type="EMBL" id="GAH38601.1"/>
    </source>
</evidence>
<dbReference type="EMBL" id="BARU01012227">
    <property type="protein sequence ID" value="GAH38601.1"/>
    <property type="molecule type" value="Genomic_DNA"/>
</dbReference>
<feature type="non-terminal residue" evidence="1">
    <location>
        <position position="1"/>
    </location>
</feature>
<accession>X1EYZ0</accession>
<sequence length="33" mass="3705">VKLHTSDAKGLQFNLSTLSKQDLTAPLLLFYEL</sequence>
<organism evidence="1">
    <name type="scientific">marine sediment metagenome</name>
    <dbReference type="NCBI Taxonomy" id="412755"/>
    <lineage>
        <taxon>unclassified sequences</taxon>
        <taxon>metagenomes</taxon>
        <taxon>ecological metagenomes</taxon>
    </lineage>
</organism>
<comment type="caution">
    <text evidence="1">The sequence shown here is derived from an EMBL/GenBank/DDBJ whole genome shotgun (WGS) entry which is preliminary data.</text>
</comment>
<proteinExistence type="predicted"/>
<name>X1EYZ0_9ZZZZ</name>
<gene>
    <name evidence="1" type="ORF">S03H2_22644</name>
</gene>
<protein>
    <submittedName>
        <fullName evidence="1">Uncharacterized protein</fullName>
    </submittedName>
</protein>
<reference evidence="1" key="1">
    <citation type="journal article" date="2014" name="Front. Microbiol.">
        <title>High frequency of phylogenetically diverse reductive dehalogenase-homologous genes in deep subseafloor sedimentary metagenomes.</title>
        <authorList>
            <person name="Kawai M."/>
            <person name="Futagami T."/>
            <person name="Toyoda A."/>
            <person name="Takaki Y."/>
            <person name="Nishi S."/>
            <person name="Hori S."/>
            <person name="Arai W."/>
            <person name="Tsubouchi T."/>
            <person name="Morono Y."/>
            <person name="Uchiyama I."/>
            <person name="Ito T."/>
            <person name="Fujiyama A."/>
            <person name="Inagaki F."/>
            <person name="Takami H."/>
        </authorList>
    </citation>
    <scope>NUCLEOTIDE SEQUENCE</scope>
    <source>
        <strain evidence="1">Expedition CK06-06</strain>
    </source>
</reference>